<keyword evidence="2" id="KW-1185">Reference proteome</keyword>
<evidence type="ECO:0000313" key="2">
    <source>
        <dbReference type="Proteomes" id="UP000189701"/>
    </source>
</evidence>
<reference evidence="2" key="1">
    <citation type="journal article" date="2013" name="Genome Biol.">
        <title>Reference genomes and transcriptomes of Nicotiana sylvestris and Nicotiana tomentosiformis.</title>
        <authorList>
            <person name="Sierro N."/>
            <person name="Battey J.N."/>
            <person name="Ouadi S."/>
            <person name="Bovet L."/>
            <person name="Goepfert S."/>
            <person name="Bakaher N."/>
            <person name="Peitsch M.C."/>
            <person name="Ivanov N.V."/>
        </authorList>
    </citation>
    <scope>NUCLEOTIDE SEQUENCE [LARGE SCALE GENOMIC DNA]</scope>
</reference>
<feature type="compositionally biased region" description="Low complexity" evidence="1">
    <location>
        <begin position="116"/>
        <end position="138"/>
    </location>
</feature>
<dbReference type="Proteomes" id="UP000189701">
    <property type="component" value="Unplaced"/>
</dbReference>
<dbReference type="OrthoDB" id="1751882at2759"/>
<gene>
    <name evidence="3" type="primary">LOC104229959</name>
</gene>
<dbReference type="RefSeq" id="XP_009780995.1">
    <property type="nucleotide sequence ID" value="XM_009782693.1"/>
</dbReference>
<proteinExistence type="predicted"/>
<evidence type="ECO:0000256" key="1">
    <source>
        <dbReference type="SAM" id="MobiDB-lite"/>
    </source>
</evidence>
<sequence length="147" mass="15912">MVAFAQATEDRKLKNRMEREANSKARSMGNMGESLGPSQQQWSRFRLGQGNRGSHQRGRSVERFHQQQRSPCPRCGKMHSGICYIELLVCYGYGMKGHIQRHCRVSHQGAGRDTSHSSSPASATSSAPSPSRGTAAPAGRGVAKGGA</sequence>
<feature type="region of interest" description="Disordered" evidence="1">
    <location>
        <begin position="106"/>
        <end position="147"/>
    </location>
</feature>
<reference evidence="3" key="2">
    <citation type="submission" date="2025-08" db="UniProtKB">
        <authorList>
            <consortium name="RefSeq"/>
        </authorList>
    </citation>
    <scope>IDENTIFICATION</scope>
    <source>
        <tissue evidence="3">Leaf</tissue>
    </source>
</reference>
<protein>
    <submittedName>
        <fullName evidence="3">Uncharacterized protein LOC104229959</fullName>
    </submittedName>
</protein>
<feature type="region of interest" description="Disordered" evidence="1">
    <location>
        <begin position="1"/>
        <end position="74"/>
    </location>
</feature>
<feature type="compositionally biased region" description="Basic and acidic residues" evidence="1">
    <location>
        <begin position="8"/>
        <end position="23"/>
    </location>
</feature>
<organism evidence="2 3">
    <name type="scientific">Nicotiana sylvestris</name>
    <name type="common">Wood tobacco</name>
    <name type="synonym">South American tobacco</name>
    <dbReference type="NCBI Taxonomy" id="4096"/>
    <lineage>
        <taxon>Eukaryota</taxon>
        <taxon>Viridiplantae</taxon>
        <taxon>Streptophyta</taxon>
        <taxon>Embryophyta</taxon>
        <taxon>Tracheophyta</taxon>
        <taxon>Spermatophyta</taxon>
        <taxon>Magnoliopsida</taxon>
        <taxon>eudicotyledons</taxon>
        <taxon>Gunneridae</taxon>
        <taxon>Pentapetalae</taxon>
        <taxon>asterids</taxon>
        <taxon>lamiids</taxon>
        <taxon>Solanales</taxon>
        <taxon>Solanaceae</taxon>
        <taxon>Nicotianoideae</taxon>
        <taxon>Nicotianeae</taxon>
        <taxon>Nicotiana</taxon>
    </lineage>
</organism>
<accession>A0A1U7X3F3</accession>
<dbReference type="AlphaFoldDB" id="A0A1U7X3F3"/>
<name>A0A1U7X3F3_NICSY</name>
<evidence type="ECO:0000313" key="3">
    <source>
        <dbReference type="RefSeq" id="XP_009780995.1"/>
    </source>
</evidence>